<gene>
    <name evidence="2" type="ORF">TIFTF001_001829</name>
</gene>
<keyword evidence="1" id="KW-0812">Transmembrane</keyword>
<proteinExistence type="predicted"/>
<keyword evidence="1" id="KW-1133">Transmembrane helix</keyword>
<organism evidence="2 3">
    <name type="scientific">Ficus carica</name>
    <name type="common">Common fig</name>
    <dbReference type="NCBI Taxonomy" id="3494"/>
    <lineage>
        <taxon>Eukaryota</taxon>
        <taxon>Viridiplantae</taxon>
        <taxon>Streptophyta</taxon>
        <taxon>Embryophyta</taxon>
        <taxon>Tracheophyta</taxon>
        <taxon>Spermatophyta</taxon>
        <taxon>Magnoliopsida</taxon>
        <taxon>eudicotyledons</taxon>
        <taxon>Gunneridae</taxon>
        <taxon>Pentapetalae</taxon>
        <taxon>rosids</taxon>
        <taxon>fabids</taxon>
        <taxon>Rosales</taxon>
        <taxon>Moraceae</taxon>
        <taxon>Ficeae</taxon>
        <taxon>Ficus</taxon>
    </lineage>
</organism>
<evidence type="ECO:0008006" key="4">
    <source>
        <dbReference type="Google" id="ProtNLM"/>
    </source>
</evidence>
<comment type="caution">
    <text evidence="2">The sequence shown here is derived from an EMBL/GenBank/DDBJ whole genome shotgun (WGS) entry which is preliminary data.</text>
</comment>
<feature type="transmembrane region" description="Helical" evidence="1">
    <location>
        <begin position="21"/>
        <end position="42"/>
    </location>
</feature>
<reference evidence="2" key="1">
    <citation type="submission" date="2023-07" db="EMBL/GenBank/DDBJ databases">
        <title>draft genome sequence of fig (Ficus carica).</title>
        <authorList>
            <person name="Takahashi T."/>
            <person name="Nishimura K."/>
        </authorList>
    </citation>
    <scope>NUCLEOTIDE SEQUENCE</scope>
</reference>
<protein>
    <recommendedName>
        <fullName evidence="4">F-box associated domain-containing protein</fullName>
    </recommendedName>
</protein>
<name>A0AA87Z1S8_FICCA</name>
<evidence type="ECO:0000256" key="1">
    <source>
        <dbReference type="SAM" id="Phobius"/>
    </source>
</evidence>
<evidence type="ECO:0000313" key="3">
    <source>
        <dbReference type="Proteomes" id="UP001187192"/>
    </source>
</evidence>
<dbReference type="AlphaFoldDB" id="A0AA87Z1S8"/>
<evidence type="ECO:0000313" key="2">
    <source>
        <dbReference type="EMBL" id="GMN27843.1"/>
    </source>
</evidence>
<accession>A0AA87Z1S8</accession>
<dbReference type="EMBL" id="BTGU01000002">
    <property type="protein sequence ID" value="GMN27843.1"/>
    <property type="molecule type" value="Genomic_DNA"/>
</dbReference>
<sequence>MMSTRIAKSLIIYRVVPKPRALVLGFSDYVLLSLNGYVAAVLCGNDPNRKLEAWIMKEYGVMNSWVKDFTIASYVPKILKLNGKYFLDDFDEIDESTATDLKIIRNGNCSHVVLRTAKWGVLDTLQRQGSGCLRSED</sequence>
<keyword evidence="1" id="KW-0472">Membrane</keyword>
<keyword evidence="3" id="KW-1185">Reference proteome</keyword>
<dbReference type="Proteomes" id="UP001187192">
    <property type="component" value="Unassembled WGS sequence"/>
</dbReference>
<dbReference type="Gramene" id="FCD_00014256-RA">
    <property type="protein sequence ID" value="FCD_00014256-RA:cds"/>
    <property type="gene ID" value="FCD_00014256"/>
</dbReference>